<protein>
    <submittedName>
        <fullName evidence="1">Uncharacterized protein</fullName>
    </submittedName>
</protein>
<gene>
    <name evidence="1" type="ORF">BJX66DRAFT_133260</name>
</gene>
<comment type="caution">
    <text evidence="1">The sequence shown here is derived from an EMBL/GenBank/DDBJ whole genome shotgun (WGS) entry which is preliminary data.</text>
</comment>
<keyword evidence="2" id="KW-1185">Reference proteome</keyword>
<dbReference type="Proteomes" id="UP001610563">
    <property type="component" value="Unassembled WGS sequence"/>
</dbReference>
<evidence type="ECO:0000313" key="1">
    <source>
        <dbReference type="EMBL" id="KAL2796579.1"/>
    </source>
</evidence>
<proteinExistence type="predicted"/>
<dbReference type="EMBL" id="JBFTWV010000025">
    <property type="protein sequence ID" value="KAL2796579.1"/>
    <property type="molecule type" value="Genomic_DNA"/>
</dbReference>
<organism evidence="1 2">
    <name type="scientific">Aspergillus keveii</name>
    <dbReference type="NCBI Taxonomy" id="714993"/>
    <lineage>
        <taxon>Eukaryota</taxon>
        <taxon>Fungi</taxon>
        <taxon>Dikarya</taxon>
        <taxon>Ascomycota</taxon>
        <taxon>Pezizomycotina</taxon>
        <taxon>Eurotiomycetes</taxon>
        <taxon>Eurotiomycetidae</taxon>
        <taxon>Eurotiales</taxon>
        <taxon>Aspergillaceae</taxon>
        <taxon>Aspergillus</taxon>
        <taxon>Aspergillus subgen. Nidulantes</taxon>
    </lineage>
</organism>
<evidence type="ECO:0000313" key="2">
    <source>
        <dbReference type="Proteomes" id="UP001610563"/>
    </source>
</evidence>
<accession>A0ABR4GC31</accession>
<name>A0ABR4GC31_9EURO</name>
<reference evidence="1 2" key="1">
    <citation type="submission" date="2024-07" db="EMBL/GenBank/DDBJ databases">
        <title>Section-level genome sequencing and comparative genomics of Aspergillus sections Usti and Cavernicolus.</title>
        <authorList>
            <consortium name="Lawrence Berkeley National Laboratory"/>
            <person name="Nybo J.L."/>
            <person name="Vesth T.C."/>
            <person name="Theobald S."/>
            <person name="Frisvad J.C."/>
            <person name="Larsen T.O."/>
            <person name="Kjaerboelling I."/>
            <person name="Rothschild-Mancinelli K."/>
            <person name="Lyhne E.K."/>
            <person name="Kogle M.E."/>
            <person name="Barry K."/>
            <person name="Clum A."/>
            <person name="Na H."/>
            <person name="Ledsgaard L."/>
            <person name="Lin J."/>
            <person name="Lipzen A."/>
            <person name="Kuo A."/>
            <person name="Riley R."/>
            <person name="Mondo S."/>
            <person name="Labutti K."/>
            <person name="Haridas S."/>
            <person name="Pangalinan J."/>
            <person name="Salamov A.A."/>
            <person name="Simmons B.A."/>
            <person name="Magnuson J.K."/>
            <person name="Chen J."/>
            <person name="Drula E."/>
            <person name="Henrissat B."/>
            <person name="Wiebenga A."/>
            <person name="Lubbers R.J."/>
            <person name="Gomes A.C."/>
            <person name="Makela M.R."/>
            <person name="Stajich J."/>
            <person name="Grigoriev I.V."/>
            <person name="Mortensen U.H."/>
            <person name="De Vries R.P."/>
            <person name="Baker S.E."/>
            <person name="Andersen M.R."/>
        </authorList>
    </citation>
    <scope>NUCLEOTIDE SEQUENCE [LARGE SCALE GENOMIC DNA]</scope>
    <source>
        <strain evidence="1 2">CBS 209.92</strain>
    </source>
</reference>
<sequence>MWGEPYLGIIGSSTAFFFSMWVVPDHLIDKAGEALAKASFPPCKQGRDKCPTFDKRITHPYPDYHFHTDLTYPEAWPKFSAGVQLYKKPRLFWEFPDPTLGPPSLNDPYYMLVGDPRIRNDKHMVRCGRGPKPADLYPVKMAVPARYTEAMILLQIRDVYGQRTLHWEVEQLYLLDPSHILNLNLDLQDLRTSFRDYAVAQTTEDDEEAAHRILCRLFLEQKREKNIPPPDRPWDAGEEIKWSEVLREYNIPFNQSELE</sequence>